<evidence type="ECO:0000313" key="1">
    <source>
        <dbReference type="EMBL" id="QDU28341.1"/>
    </source>
</evidence>
<dbReference type="RefSeq" id="WP_145090454.1">
    <property type="nucleotide sequence ID" value="NZ_CP036274.1"/>
</dbReference>
<gene>
    <name evidence="1" type="ORF">ETAA8_34410</name>
</gene>
<dbReference type="AlphaFoldDB" id="A0A517YDN3"/>
<proteinExistence type="predicted"/>
<dbReference type="EMBL" id="CP036274">
    <property type="protein sequence ID" value="QDU28341.1"/>
    <property type="molecule type" value="Genomic_DNA"/>
</dbReference>
<dbReference type="Proteomes" id="UP000315017">
    <property type="component" value="Chromosome"/>
</dbReference>
<accession>A0A517YDN3</accession>
<evidence type="ECO:0000313" key="2">
    <source>
        <dbReference type="Proteomes" id="UP000315017"/>
    </source>
</evidence>
<keyword evidence="2" id="KW-1185">Reference proteome</keyword>
<dbReference type="KEGG" id="aagg:ETAA8_34410"/>
<reference evidence="1 2" key="1">
    <citation type="submission" date="2019-02" db="EMBL/GenBank/DDBJ databases">
        <title>Deep-cultivation of Planctomycetes and their phenomic and genomic characterization uncovers novel biology.</title>
        <authorList>
            <person name="Wiegand S."/>
            <person name="Jogler M."/>
            <person name="Boedeker C."/>
            <person name="Pinto D."/>
            <person name="Vollmers J."/>
            <person name="Rivas-Marin E."/>
            <person name="Kohn T."/>
            <person name="Peeters S.H."/>
            <person name="Heuer A."/>
            <person name="Rast P."/>
            <person name="Oberbeckmann S."/>
            <person name="Bunk B."/>
            <person name="Jeske O."/>
            <person name="Meyerdierks A."/>
            <person name="Storesund J.E."/>
            <person name="Kallscheuer N."/>
            <person name="Luecker S."/>
            <person name="Lage O.M."/>
            <person name="Pohl T."/>
            <person name="Merkel B.J."/>
            <person name="Hornburger P."/>
            <person name="Mueller R.-W."/>
            <person name="Bruemmer F."/>
            <person name="Labrenz M."/>
            <person name="Spormann A.M."/>
            <person name="Op den Camp H."/>
            <person name="Overmann J."/>
            <person name="Amann R."/>
            <person name="Jetten M.S.M."/>
            <person name="Mascher T."/>
            <person name="Medema M.H."/>
            <person name="Devos D.P."/>
            <person name="Kaster A.-K."/>
            <person name="Ovreas L."/>
            <person name="Rohde M."/>
            <person name="Galperin M.Y."/>
            <person name="Jogler C."/>
        </authorList>
    </citation>
    <scope>NUCLEOTIDE SEQUENCE [LARGE SCALE GENOMIC DNA]</scope>
    <source>
        <strain evidence="1 2">ETA_A8</strain>
    </source>
</reference>
<name>A0A517YDN3_9BACT</name>
<organism evidence="1 2">
    <name type="scientific">Anatilimnocola aggregata</name>
    <dbReference type="NCBI Taxonomy" id="2528021"/>
    <lineage>
        <taxon>Bacteria</taxon>
        <taxon>Pseudomonadati</taxon>
        <taxon>Planctomycetota</taxon>
        <taxon>Planctomycetia</taxon>
        <taxon>Pirellulales</taxon>
        <taxon>Pirellulaceae</taxon>
        <taxon>Anatilimnocola</taxon>
    </lineage>
</organism>
<sequence length="60" mass="6497">MKTSVKLPDNLRDHLVVMGWIAVAVFAKYWTTPDSPPEPSTVRVAPMVAVSSAARLTSAE</sequence>
<protein>
    <submittedName>
        <fullName evidence="1">Uncharacterized protein</fullName>
    </submittedName>
</protein>